<sequence length="379" mass="43211">MKMVKLGEIASFSQGQQVSIPDQKTERFDDCDTFLRIVNYTQNSQDFRYIPKQNKKYHVNVDDIIMVRYGAVGFVGRGLEGVLANNMFKVNYDKENVDGRFLYRVLWSDSVQKQILNASQSTSMSAINFKTVSKLKLPLPPLDQQKKIVEILDTADAYSQKTQSLLDKYDQLTQSIFLDMFGDPISNPKSWETGSIESAIKKISKITKDFDKHSIEYIDISSIDNQRNIVTGTTEYRLDERPSRAQQILKAGDILFSTVRPNLKNIAINNLDGAIGSTGFFVFRTGEKLNNRFLFEMLKCDSMTESFVKITSGANYPAIKNTDLKKFKIIIPPKSIQEEFNNKVHLIQKQKNALLQSISKSKNLYDSLLQKVFKGELTN</sequence>
<dbReference type="GO" id="GO:0004519">
    <property type="term" value="F:endonuclease activity"/>
    <property type="evidence" value="ECO:0007669"/>
    <property type="project" value="UniProtKB-KW"/>
</dbReference>
<comment type="similarity">
    <text evidence="1">Belongs to the type-I restriction system S methylase family.</text>
</comment>
<keyword evidence="2" id="KW-0680">Restriction system</keyword>
<dbReference type="RefSeq" id="WP_252739603.1">
    <property type="nucleotide sequence ID" value="NZ_JAMXIB010000001.1"/>
</dbReference>
<feature type="domain" description="Type I restriction modification DNA specificity" evidence="4">
    <location>
        <begin position="208"/>
        <end position="340"/>
    </location>
</feature>
<keyword evidence="6" id="KW-1185">Reference proteome</keyword>
<gene>
    <name evidence="5" type="ORF">NG653_00030</name>
</gene>
<accession>A0ABT1ATR8</accession>
<dbReference type="InterPro" id="IPR052021">
    <property type="entry name" value="Type-I_RS_S_subunit"/>
</dbReference>
<keyword evidence="3" id="KW-0238">DNA-binding</keyword>
<organism evidence="5 6">
    <name type="scientific">Robiginitalea marina</name>
    <dbReference type="NCBI Taxonomy" id="2954105"/>
    <lineage>
        <taxon>Bacteria</taxon>
        <taxon>Pseudomonadati</taxon>
        <taxon>Bacteroidota</taxon>
        <taxon>Flavobacteriia</taxon>
        <taxon>Flavobacteriales</taxon>
        <taxon>Flavobacteriaceae</taxon>
        <taxon>Robiginitalea</taxon>
    </lineage>
</organism>
<proteinExistence type="inferred from homology"/>
<evidence type="ECO:0000313" key="6">
    <source>
        <dbReference type="Proteomes" id="UP001206312"/>
    </source>
</evidence>
<evidence type="ECO:0000313" key="5">
    <source>
        <dbReference type="EMBL" id="MCO5723221.1"/>
    </source>
</evidence>
<dbReference type="Gene3D" id="3.90.220.20">
    <property type="entry name" value="DNA methylase specificity domains"/>
    <property type="match status" value="2"/>
</dbReference>
<evidence type="ECO:0000259" key="4">
    <source>
        <dbReference type="Pfam" id="PF01420"/>
    </source>
</evidence>
<evidence type="ECO:0000256" key="1">
    <source>
        <dbReference type="ARBA" id="ARBA00010923"/>
    </source>
</evidence>
<comment type="caution">
    <text evidence="5">The sequence shown here is derived from an EMBL/GenBank/DDBJ whole genome shotgun (WGS) entry which is preliminary data.</text>
</comment>
<dbReference type="InterPro" id="IPR000055">
    <property type="entry name" value="Restrct_endonuc_typeI_TRD"/>
</dbReference>
<dbReference type="CDD" id="cd16961">
    <property type="entry name" value="RMtype1_S_TRD-CR_like"/>
    <property type="match status" value="1"/>
</dbReference>
<dbReference type="PANTHER" id="PTHR30408:SF12">
    <property type="entry name" value="TYPE I RESTRICTION ENZYME MJAVIII SPECIFICITY SUBUNIT"/>
    <property type="match status" value="1"/>
</dbReference>
<reference evidence="5 6" key="1">
    <citation type="submission" date="2022-06" db="EMBL/GenBank/DDBJ databases">
        <authorList>
            <person name="Xuan X."/>
        </authorList>
    </citation>
    <scope>NUCLEOTIDE SEQUENCE [LARGE SCALE GENOMIC DNA]</scope>
    <source>
        <strain evidence="5 6">2V75</strain>
    </source>
</reference>
<dbReference type="InterPro" id="IPR044946">
    <property type="entry name" value="Restrct_endonuc_typeI_TRD_sf"/>
</dbReference>
<dbReference type="EMBL" id="JAMXIB010000001">
    <property type="protein sequence ID" value="MCO5723221.1"/>
    <property type="molecule type" value="Genomic_DNA"/>
</dbReference>
<keyword evidence="5" id="KW-0378">Hydrolase</keyword>
<feature type="domain" description="Type I restriction modification DNA specificity" evidence="4">
    <location>
        <begin position="2"/>
        <end position="157"/>
    </location>
</feature>
<dbReference type="Pfam" id="PF01420">
    <property type="entry name" value="Methylase_S"/>
    <property type="match status" value="2"/>
</dbReference>
<name>A0ABT1ATR8_9FLAO</name>
<keyword evidence="5" id="KW-0540">Nuclease</keyword>
<dbReference type="CDD" id="cd17263">
    <property type="entry name" value="RMtype1_S_AbaB8300I-TRD1-CR1_like"/>
    <property type="match status" value="1"/>
</dbReference>
<evidence type="ECO:0000256" key="3">
    <source>
        <dbReference type="ARBA" id="ARBA00023125"/>
    </source>
</evidence>
<dbReference type="Proteomes" id="UP001206312">
    <property type="component" value="Unassembled WGS sequence"/>
</dbReference>
<dbReference type="PANTHER" id="PTHR30408">
    <property type="entry name" value="TYPE-1 RESTRICTION ENZYME ECOKI SPECIFICITY PROTEIN"/>
    <property type="match status" value="1"/>
</dbReference>
<dbReference type="SUPFAM" id="SSF116734">
    <property type="entry name" value="DNA methylase specificity domain"/>
    <property type="match status" value="2"/>
</dbReference>
<evidence type="ECO:0000256" key="2">
    <source>
        <dbReference type="ARBA" id="ARBA00022747"/>
    </source>
</evidence>
<protein>
    <submittedName>
        <fullName evidence="5">Restriction endonuclease subunit S</fullName>
    </submittedName>
</protein>
<keyword evidence="5" id="KW-0255">Endonuclease</keyword>